<protein>
    <submittedName>
        <fullName evidence="3">Uncharacterized protein</fullName>
    </submittedName>
</protein>
<keyword evidence="2" id="KW-0472">Membrane</keyword>
<keyword evidence="2" id="KW-1133">Transmembrane helix</keyword>
<evidence type="ECO:0000313" key="4">
    <source>
        <dbReference type="Proteomes" id="UP000294739"/>
    </source>
</evidence>
<organism evidence="3 4">
    <name type="scientific">Jiangella asiatica</name>
    <dbReference type="NCBI Taxonomy" id="2530372"/>
    <lineage>
        <taxon>Bacteria</taxon>
        <taxon>Bacillati</taxon>
        <taxon>Actinomycetota</taxon>
        <taxon>Actinomycetes</taxon>
        <taxon>Jiangellales</taxon>
        <taxon>Jiangellaceae</taxon>
        <taxon>Jiangella</taxon>
    </lineage>
</organism>
<evidence type="ECO:0000256" key="1">
    <source>
        <dbReference type="SAM" id="MobiDB-lite"/>
    </source>
</evidence>
<feature type="region of interest" description="Disordered" evidence="1">
    <location>
        <begin position="1"/>
        <end position="29"/>
    </location>
</feature>
<dbReference type="InParanoid" id="A0A4R5CGD4"/>
<keyword evidence="2" id="KW-0812">Transmembrane</keyword>
<accession>A0A4R5CGD4</accession>
<comment type="caution">
    <text evidence="3">The sequence shown here is derived from an EMBL/GenBank/DDBJ whole genome shotgun (WGS) entry which is preliminary data.</text>
</comment>
<proteinExistence type="predicted"/>
<dbReference type="OrthoDB" id="5181662at2"/>
<evidence type="ECO:0000313" key="3">
    <source>
        <dbReference type="EMBL" id="TDD98076.1"/>
    </source>
</evidence>
<dbReference type="EMBL" id="SMKZ01000071">
    <property type="protein sequence ID" value="TDD98076.1"/>
    <property type="molecule type" value="Genomic_DNA"/>
</dbReference>
<gene>
    <name evidence="3" type="ORF">E1269_29275</name>
</gene>
<evidence type="ECO:0000256" key="2">
    <source>
        <dbReference type="SAM" id="Phobius"/>
    </source>
</evidence>
<feature type="compositionally biased region" description="Acidic residues" evidence="1">
    <location>
        <begin position="1"/>
        <end position="13"/>
    </location>
</feature>
<reference evidence="3 4" key="1">
    <citation type="submission" date="2019-03" db="EMBL/GenBank/DDBJ databases">
        <title>Draft genome sequences of novel Actinobacteria.</title>
        <authorList>
            <person name="Sahin N."/>
            <person name="Ay H."/>
            <person name="Saygin H."/>
        </authorList>
    </citation>
    <scope>NUCLEOTIDE SEQUENCE [LARGE SCALE GENOMIC DNA]</scope>
    <source>
        <strain evidence="3 4">5K138</strain>
    </source>
</reference>
<dbReference type="AlphaFoldDB" id="A0A4R5CGD4"/>
<name>A0A4R5CGD4_9ACTN</name>
<sequence length="272" mass="29730">MSDDAVTEPEAEPGEQPSQPSPPPPRPGRVERFRSWHRALGTGNRLAFYGLVATVVLGATPLLAAAWNAAFGDRVAILAEQHNGSCFSVWTVTPEGAGLLDRLVQADDRQFTRWERDGLLVHADRVWADVSLRGADEAIEIRDISITVMDRRDPVAGTTFGPLSCGGEDETDEPDYLVVDLDTLPLGREVPASYLQQSDQQAAAREEAERLGEGIQLPLVVRPDDFYSFTLVGRTMAHDTDWQATITWWDGQTVHTDVLDDDGAPLRVSAAG</sequence>
<dbReference type="Proteomes" id="UP000294739">
    <property type="component" value="Unassembled WGS sequence"/>
</dbReference>
<keyword evidence="4" id="KW-1185">Reference proteome</keyword>
<feature type="transmembrane region" description="Helical" evidence="2">
    <location>
        <begin position="46"/>
        <end position="67"/>
    </location>
</feature>
<dbReference type="RefSeq" id="WP_131901315.1">
    <property type="nucleotide sequence ID" value="NZ_SMKZ01000071.1"/>
</dbReference>